<dbReference type="Proteomes" id="UP000322726">
    <property type="component" value="Chromosome"/>
</dbReference>
<organism evidence="1 2">
    <name type="scientific">Malaciobacter pacificus</name>
    <dbReference type="NCBI Taxonomy" id="1080223"/>
    <lineage>
        <taxon>Bacteria</taxon>
        <taxon>Pseudomonadati</taxon>
        <taxon>Campylobacterota</taxon>
        <taxon>Epsilonproteobacteria</taxon>
        <taxon>Campylobacterales</taxon>
        <taxon>Arcobacteraceae</taxon>
        <taxon>Malaciobacter</taxon>
    </lineage>
</organism>
<keyword evidence="2" id="KW-1185">Reference proteome</keyword>
<dbReference type="InterPro" id="IPR002762">
    <property type="entry name" value="CbiX-like"/>
</dbReference>
<sequence length="119" mass="13403">MEALIIVAHGSKLESSNQEIINIANKIKEQANDNLLVEYAFLELTEPSIFHSLTKAVGKKCTHIKIFPYFLAAGKHVKIDIPTEVKKFQKLNPEIKFTLLPHIGMCKGIEEMIIENSLT</sequence>
<dbReference type="EMBL" id="CP035928">
    <property type="protein sequence ID" value="QEP34542.1"/>
    <property type="molecule type" value="Genomic_DNA"/>
</dbReference>
<dbReference type="Gene3D" id="3.40.50.1400">
    <property type="match status" value="1"/>
</dbReference>
<name>A0A5C2HDW4_9BACT</name>
<evidence type="ECO:0000313" key="2">
    <source>
        <dbReference type="Proteomes" id="UP000322726"/>
    </source>
</evidence>
<dbReference type="Pfam" id="PF01903">
    <property type="entry name" value="CbiX"/>
    <property type="match status" value="1"/>
</dbReference>
<evidence type="ECO:0000313" key="1">
    <source>
        <dbReference type="EMBL" id="QEP34542.1"/>
    </source>
</evidence>
<accession>A0A5C2HDW4</accession>
<reference evidence="1" key="1">
    <citation type="submission" date="2019-09" db="EMBL/GenBank/DDBJ databases">
        <title>Complete genome sequencing of four Arcobacter species reveals a diverse suite of mobile elements.</title>
        <authorList>
            <person name="Miller W.G."/>
            <person name="Yee E."/>
            <person name="Bono J.L."/>
        </authorList>
    </citation>
    <scope>NUCLEOTIDE SEQUENCE [LARGE SCALE GENOMIC DNA]</scope>
    <source>
        <strain evidence="1">LMG 26638</strain>
    </source>
</reference>
<dbReference type="OrthoDB" id="9797895at2"/>
<dbReference type="KEGG" id="apai:APAC_1433"/>
<dbReference type="CDD" id="cd03416">
    <property type="entry name" value="CbiX_SirB_N"/>
    <property type="match status" value="1"/>
</dbReference>
<proteinExistence type="predicted"/>
<dbReference type="RefSeq" id="WP_130233473.1">
    <property type="nucleotide sequence ID" value="NZ_BMEF01000003.1"/>
</dbReference>
<dbReference type="AlphaFoldDB" id="A0A5C2HDW4"/>
<reference evidence="1" key="2">
    <citation type="submission" date="2019-09" db="EMBL/GenBank/DDBJ databases">
        <title>Taxonomic note: a critical rebuttal of the proposed division of the genus Arcobacter into six genera, emended descriptions of Arcobacter anaerophilus and the genus Arcobacter, and an assessment of genus-level boundaries for Epsilonproteobacteria using in silico genomic comparator tools.</title>
        <authorList>
            <person name="On S.L.W."/>
            <person name="Miller W.G."/>
            <person name="Biggs P."/>
            <person name="Cornelius A."/>
            <person name="Vandamme P."/>
        </authorList>
    </citation>
    <scope>NUCLEOTIDE SEQUENCE [LARGE SCALE GENOMIC DNA]</scope>
    <source>
        <strain evidence="1">LMG 26638</strain>
    </source>
</reference>
<gene>
    <name evidence="1" type="ORF">APAC_1433</name>
</gene>
<dbReference type="GO" id="GO:0016829">
    <property type="term" value="F:lyase activity"/>
    <property type="evidence" value="ECO:0007669"/>
    <property type="project" value="InterPro"/>
</dbReference>
<dbReference type="InterPro" id="IPR050963">
    <property type="entry name" value="Sirohydro_Cobaltochel/CbiX"/>
</dbReference>
<dbReference type="PANTHER" id="PTHR33542:SF3">
    <property type="entry name" value="SIROHYDROCHLORIN FERROCHELATASE, CHLOROPLASTIC"/>
    <property type="match status" value="1"/>
</dbReference>
<dbReference type="SUPFAM" id="SSF53800">
    <property type="entry name" value="Chelatase"/>
    <property type="match status" value="1"/>
</dbReference>
<dbReference type="PANTHER" id="PTHR33542">
    <property type="entry name" value="SIROHYDROCHLORIN FERROCHELATASE, CHLOROPLASTIC"/>
    <property type="match status" value="1"/>
</dbReference>
<protein>
    <submittedName>
        <fullName evidence="1">Sirohydrochlorin ferrochelatase family protein</fullName>
    </submittedName>
</protein>